<dbReference type="InterPro" id="IPR014755">
    <property type="entry name" value="Cu-Rt/internalin_Ig-like"/>
</dbReference>
<keyword evidence="13" id="KW-1185">Reference proteome</keyword>
<feature type="domain" description="Copper resistance protein D" evidence="11">
    <location>
        <begin position="340"/>
        <end position="441"/>
    </location>
</feature>
<dbReference type="Proteomes" id="UP000298468">
    <property type="component" value="Unassembled WGS sequence"/>
</dbReference>
<comment type="caution">
    <text evidence="12">The sequence shown here is derived from an EMBL/GenBank/DDBJ whole genome shotgun (WGS) entry which is preliminary data.</text>
</comment>
<feature type="transmembrane region" description="Helical" evidence="9">
    <location>
        <begin position="346"/>
        <end position="371"/>
    </location>
</feature>
<reference evidence="12 13" key="1">
    <citation type="submission" date="2019-03" db="EMBL/GenBank/DDBJ databases">
        <title>Genomics of glacier-inhabiting Cryobacterium strains.</title>
        <authorList>
            <person name="Liu Q."/>
            <person name="Xin Y.-H."/>
        </authorList>
    </citation>
    <scope>NUCLEOTIDE SEQUENCE [LARGE SCALE GENOMIC DNA]</scope>
    <source>
        <strain evidence="12 13">Sr59</strain>
    </source>
</reference>
<evidence type="ECO:0000313" key="13">
    <source>
        <dbReference type="Proteomes" id="UP000298468"/>
    </source>
</evidence>
<dbReference type="Pfam" id="PF04234">
    <property type="entry name" value="CopC"/>
    <property type="match status" value="1"/>
</dbReference>
<dbReference type="SUPFAM" id="SSF81296">
    <property type="entry name" value="E set domains"/>
    <property type="match status" value="1"/>
</dbReference>
<evidence type="ECO:0000256" key="3">
    <source>
        <dbReference type="ARBA" id="ARBA00022692"/>
    </source>
</evidence>
<evidence type="ECO:0000259" key="10">
    <source>
        <dbReference type="Pfam" id="PF04234"/>
    </source>
</evidence>
<feature type="transmembrane region" description="Helical" evidence="9">
    <location>
        <begin position="163"/>
        <end position="190"/>
    </location>
</feature>
<organism evidence="12 13">
    <name type="scientific">Cryobacterium lactosi</name>
    <dbReference type="NCBI Taxonomy" id="1259202"/>
    <lineage>
        <taxon>Bacteria</taxon>
        <taxon>Bacillati</taxon>
        <taxon>Actinomycetota</taxon>
        <taxon>Actinomycetes</taxon>
        <taxon>Micrococcales</taxon>
        <taxon>Microbacteriaceae</taxon>
        <taxon>Cryobacterium</taxon>
    </lineage>
</organism>
<dbReference type="Gene3D" id="2.60.40.1220">
    <property type="match status" value="1"/>
</dbReference>
<keyword evidence="2" id="KW-1003">Cell membrane</keyword>
<keyword evidence="4" id="KW-0479">Metal-binding</keyword>
<sequence length="574" mass="58979">MLSTPTYRLRNQGPRTQAAFSYRPVSHRLVGVLFAVLALTLALPAAPASAHAELVSTTPAEGEVLVKAPSSVEFTFDEPVFLVPDGFQLYDGSGGHHTVSTKMVDATVRATLPANLADGSYLLGWRVVSDDSHPESGVLSFAVGQASASAPIVVETDTGPVDILYGIVTALGYIGLFCLVGLTVFDLFIARAPVAGRRLPRLAALVAVSAYIVLVPLTVVRERGSALSALVDSAVTLAGLSAGAVMTLVFAAAGSALMLLRARLLRRQAVWVGTAGAALALASVLPVGHTRTFGPTWLVMGADLVHAASAAMWLGGLIGLLLYLSRARRRQGNPAEAAVVLGRFSVAAGGLAVMLGVTGTILAVVIVGSVPALVGSAYGQLLLVKVGMVVMIGGLAGWNRFGLVPRVSRQELTGRAWRLLTLVLRLEAVGVVLVLGLTSALTLQNPRATDTSLGAAPAAAHVLSAGGTPVLAELGTGHLNGRFRPGESGASVITFDLSDAGGSPIVPLGLPQVSAAEPNLSLGPVLAEVEPGQTPGSYRAVMVLPEPGQWKITVAVRVNELERPAAVIDVAVSG</sequence>
<feature type="transmembrane region" description="Helical" evidence="9">
    <location>
        <begin position="240"/>
        <end position="260"/>
    </location>
</feature>
<evidence type="ECO:0000256" key="4">
    <source>
        <dbReference type="ARBA" id="ARBA00022723"/>
    </source>
</evidence>
<keyword evidence="6 9" id="KW-1133">Transmembrane helix</keyword>
<comment type="subcellular location">
    <subcellularLocation>
        <location evidence="1">Cell membrane</location>
        <topology evidence="1">Multi-pass membrane protein</topology>
    </subcellularLocation>
</comment>
<dbReference type="InterPro" id="IPR008457">
    <property type="entry name" value="Cu-R_CopD_dom"/>
</dbReference>
<protein>
    <recommendedName>
        <fullName evidence="14">Copper resistance protein CopC</fullName>
    </recommendedName>
</protein>
<evidence type="ECO:0000313" key="12">
    <source>
        <dbReference type="EMBL" id="TFD87115.1"/>
    </source>
</evidence>
<dbReference type="AlphaFoldDB" id="A0A4R9BP02"/>
<evidence type="ECO:0008006" key="14">
    <source>
        <dbReference type="Google" id="ProtNLM"/>
    </source>
</evidence>
<feature type="transmembrane region" description="Helical" evidence="9">
    <location>
        <begin position="377"/>
        <end position="398"/>
    </location>
</feature>
<dbReference type="GO" id="GO:0005886">
    <property type="term" value="C:plasma membrane"/>
    <property type="evidence" value="ECO:0007669"/>
    <property type="project" value="UniProtKB-SubCell"/>
</dbReference>
<accession>A0A4R9BP02</accession>
<evidence type="ECO:0000259" key="11">
    <source>
        <dbReference type="Pfam" id="PF05425"/>
    </source>
</evidence>
<keyword evidence="5" id="KW-0732">Signal</keyword>
<dbReference type="GO" id="GO:0006825">
    <property type="term" value="P:copper ion transport"/>
    <property type="evidence" value="ECO:0007669"/>
    <property type="project" value="InterPro"/>
</dbReference>
<feature type="transmembrane region" description="Helical" evidence="9">
    <location>
        <begin position="307"/>
        <end position="325"/>
    </location>
</feature>
<proteinExistence type="predicted"/>
<dbReference type="GO" id="GO:0046688">
    <property type="term" value="P:response to copper ion"/>
    <property type="evidence" value="ECO:0007669"/>
    <property type="project" value="InterPro"/>
</dbReference>
<gene>
    <name evidence="12" type="ORF">E3T61_14805</name>
</gene>
<evidence type="ECO:0000256" key="2">
    <source>
        <dbReference type="ARBA" id="ARBA00022475"/>
    </source>
</evidence>
<dbReference type="EMBL" id="SOHM01000031">
    <property type="protein sequence ID" value="TFD87115.1"/>
    <property type="molecule type" value="Genomic_DNA"/>
</dbReference>
<dbReference type="GO" id="GO:0005507">
    <property type="term" value="F:copper ion binding"/>
    <property type="evidence" value="ECO:0007669"/>
    <property type="project" value="InterPro"/>
</dbReference>
<evidence type="ECO:0000256" key="8">
    <source>
        <dbReference type="ARBA" id="ARBA00023136"/>
    </source>
</evidence>
<evidence type="ECO:0000256" key="5">
    <source>
        <dbReference type="ARBA" id="ARBA00022729"/>
    </source>
</evidence>
<dbReference type="InterPro" id="IPR014756">
    <property type="entry name" value="Ig_E-set"/>
</dbReference>
<name>A0A4R9BP02_9MICO</name>
<dbReference type="OrthoDB" id="5242236at2"/>
<dbReference type="PANTHER" id="PTHR34820">
    <property type="entry name" value="INNER MEMBRANE PROTEIN YEBZ"/>
    <property type="match status" value="1"/>
</dbReference>
<keyword evidence="7" id="KW-0186">Copper</keyword>
<evidence type="ECO:0000256" key="6">
    <source>
        <dbReference type="ARBA" id="ARBA00022989"/>
    </source>
</evidence>
<feature type="transmembrane region" description="Helical" evidence="9">
    <location>
        <begin position="419"/>
        <end position="443"/>
    </location>
</feature>
<dbReference type="PANTHER" id="PTHR34820:SF4">
    <property type="entry name" value="INNER MEMBRANE PROTEIN YEBZ"/>
    <property type="match status" value="1"/>
</dbReference>
<evidence type="ECO:0000256" key="1">
    <source>
        <dbReference type="ARBA" id="ARBA00004651"/>
    </source>
</evidence>
<dbReference type="InterPro" id="IPR007348">
    <property type="entry name" value="CopC_dom"/>
</dbReference>
<dbReference type="Pfam" id="PF05425">
    <property type="entry name" value="CopD"/>
    <property type="match status" value="1"/>
</dbReference>
<feature type="transmembrane region" description="Helical" evidence="9">
    <location>
        <begin position="202"/>
        <end position="220"/>
    </location>
</feature>
<feature type="transmembrane region" description="Helical" evidence="9">
    <location>
        <begin position="269"/>
        <end position="287"/>
    </location>
</feature>
<evidence type="ECO:0000256" key="9">
    <source>
        <dbReference type="SAM" id="Phobius"/>
    </source>
</evidence>
<evidence type="ECO:0000256" key="7">
    <source>
        <dbReference type="ARBA" id="ARBA00023008"/>
    </source>
</evidence>
<feature type="domain" description="CopC" evidence="10">
    <location>
        <begin position="51"/>
        <end position="143"/>
    </location>
</feature>
<keyword evidence="3 9" id="KW-0812">Transmembrane</keyword>
<dbReference type="GO" id="GO:0042597">
    <property type="term" value="C:periplasmic space"/>
    <property type="evidence" value="ECO:0007669"/>
    <property type="project" value="InterPro"/>
</dbReference>
<dbReference type="InterPro" id="IPR032694">
    <property type="entry name" value="CopC/D"/>
</dbReference>
<keyword evidence="8 9" id="KW-0472">Membrane</keyword>